<comment type="caution">
    <text evidence="1">The sequence shown here is derived from an EMBL/GenBank/DDBJ whole genome shotgun (WGS) entry which is preliminary data.</text>
</comment>
<evidence type="ECO:0000313" key="2">
    <source>
        <dbReference type="Proteomes" id="UP000670092"/>
    </source>
</evidence>
<evidence type="ECO:0000313" key="1">
    <source>
        <dbReference type="EMBL" id="KAG5300303.1"/>
    </source>
</evidence>
<gene>
    <name evidence="1" type="ORF">I7I52_10880</name>
</gene>
<protein>
    <submittedName>
        <fullName evidence="1">Uncharacterized protein</fullName>
    </submittedName>
</protein>
<reference evidence="1 2" key="1">
    <citation type="submission" date="2021-01" db="EMBL/GenBank/DDBJ databases">
        <title>Chromosome-level genome assembly of a human fungal pathogen reveals clustering of transcriptionally co-regulated genes.</title>
        <authorList>
            <person name="Voorhies M."/>
            <person name="Cohen S."/>
            <person name="Shea T.P."/>
            <person name="Petrus S."/>
            <person name="Munoz J.F."/>
            <person name="Poplawski S."/>
            <person name="Goldman W.E."/>
            <person name="Michael T."/>
            <person name="Cuomo C.A."/>
            <person name="Sil A."/>
            <person name="Beyhan S."/>
        </authorList>
    </citation>
    <scope>NUCLEOTIDE SEQUENCE [LARGE SCALE GENOMIC DNA]</scope>
    <source>
        <strain evidence="1 2">G184AR</strain>
    </source>
</reference>
<accession>A0A8H8D5A8</accession>
<dbReference type="VEuPathDB" id="FungiDB:I7I52_10880"/>
<organism evidence="1 2">
    <name type="scientific">Ajellomyces capsulatus</name>
    <name type="common">Darling's disease fungus</name>
    <name type="synonym">Histoplasma capsulatum</name>
    <dbReference type="NCBI Taxonomy" id="5037"/>
    <lineage>
        <taxon>Eukaryota</taxon>
        <taxon>Fungi</taxon>
        <taxon>Dikarya</taxon>
        <taxon>Ascomycota</taxon>
        <taxon>Pezizomycotina</taxon>
        <taxon>Eurotiomycetes</taxon>
        <taxon>Eurotiomycetidae</taxon>
        <taxon>Onygenales</taxon>
        <taxon>Ajellomycetaceae</taxon>
        <taxon>Histoplasma</taxon>
    </lineage>
</organism>
<dbReference type="Proteomes" id="UP000670092">
    <property type="component" value="Unassembled WGS sequence"/>
</dbReference>
<sequence>MLCMCTFSTLIVYDCLYHSIRSGGSFRTLHCFWINLIQHAHIAFRGHPLPHEDIDIFMMILFISNTE</sequence>
<dbReference type="AlphaFoldDB" id="A0A8H8D5A8"/>
<dbReference type="EMBL" id="JAEVHI010000002">
    <property type="protein sequence ID" value="KAG5300303.1"/>
    <property type="molecule type" value="Genomic_DNA"/>
</dbReference>
<name>A0A8H8D5A8_AJECA</name>
<proteinExistence type="predicted"/>